<name>A0ABU7R6P8_9FLAO</name>
<keyword evidence="2" id="KW-1185">Reference proteome</keyword>
<dbReference type="EMBL" id="JAZGJU010000132">
    <property type="protein sequence ID" value="MEE6130477.1"/>
    <property type="molecule type" value="Genomic_DNA"/>
</dbReference>
<evidence type="ECO:0000313" key="1">
    <source>
        <dbReference type="EMBL" id="MEE6130477.1"/>
    </source>
</evidence>
<gene>
    <name evidence="1" type="ORF">V2E39_24010</name>
</gene>
<evidence type="ECO:0000313" key="2">
    <source>
        <dbReference type="Proteomes" id="UP001350005"/>
    </source>
</evidence>
<dbReference type="RefSeq" id="WP_330937654.1">
    <property type="nucleotide sequence ID" value="NZ_JAZGJU010000132.1"/>
</dbReference>
<protein>
    <submittedName>
        <fullName evidence="1">Uncharacterized protein</fullName>
    </submittedName>
</protein>
<organism evidence="1 2">
    <name type="scientific">Chryseobacterium arthrosphaerae</name>
    <dbReference type="NCBI Taxonomy" id="651561"/>
    <lineage>
        <taxon>Bacteria</taxon>
        <taxon>Pseudomonadati</taxon>
        <taxon>Bacteroidota</taxon>
        <taxon>Flavobacteriia</taxon>
        <taxon>Flavobacteriales</taxon>
        <taxon>Weeksellaceae</taxon>
        <taxon>Chryseobacterium group</taxon>
        <taxon>Chryseobacterium</taxon>
    </lineage>
</organism>
<dbReference type="Proteomes" id="UP001350005">
    <property type="component" value="Unassembled WGS sequence"/>
</dbReference>
<comment type="caution">
    <text evidence="1">The sequence shown here is derived from an EMBL/GenBank/DDBJ whole genome shotgun (WGS) entry which is preliminary data.</text>
</comment>
<sequence>NKENQVKFYMNNKLINKYSQYYDIIYSNGIYQFKFYFQEYNNEDIKIEFGYITSDGSTPPLRKTIICKKENDYYTCFIPVKDKNQLIAGIVTEFATSNEVNEKILLSSKSMYVNTTSR</sequence>
<proteinExistence type="predicted"/>
<accession>A0ABU7R6P8</accession>
<reference evidence="1 2" key="1">
    <citation type="submission" date="2024-01" db="EMBL/GenBank/DDBJ databases">
        <title>Whole genome of Chryseobacterium arthrosphaerae NNCa 2741.</title>
        <authorList>
            <person name="Boriskina E.V."/>
            <person name="Gordinskaya N.A."/>
            <person name="Kropotov V.S."/>
            <person name="Alekseeva A.E."/>
            <person name="Makhova M.A."/>
            <person name="Kryazhev D.V."/>
            <person name="Shkurkina I.S."/>
        </authorList>
    </citation>
    <scope>NUCLEOTIDE SEQUENCE [LARGE SCALE GENOMIC DNA]</scope>
    <source>
        <strain evidence="1 2">NNCa 2741</strain>
    </source>
</reference>
<feature type="non-terminal residue" evidence="1">
    <location>
        <position position="1"/>
    </location>
</feature>